<keyword evidence="1" id="KW-0732">Signal</keyword>
<sequence length="425" mass="46783">MSKISRSLLLTFATLITMAGCGDIKSGFPVSGEIDVRHLDTGQYPTEPIDTYQEYSHTVENGSALAEIRLMNHMVTGLDVDPNLKYGTGAQNLEKSWDFERVLSKAGAAAAIRFKPMFGFASGSSDHEPDLTGQSIPSATLITLAIMQFPSNDSANRAASEIEKADFDVAPDRNQSVRLGKYPEAHSHWQPGTPTIGSVVARGQYVVSTFAQIPDGKLDNLTTLVEKTYDKQLPMLDSLSPLSPEQVLKLEPGPDDMMRRVINPNKYYLPRNGSLGTYEERGFLQLQTDRAEAKALYESTHIDRFAVSDAYSLMSRDFNAGGNAQAFGKGIVRNADGGAIVYRSAGQSSARDAYDKLLTDPDARSTPKSLPNSKCKQLPENGYYRQFTCAIQYRNYVAVTWSRQLDDAQQRAAAEYALLANSEWM</sequence>
<dbReference type="PROSITE" id="PS51257">
    <property type="entry name" value="PROKAR_LIPOPROTEIN"/>
    <property type="match status" value="1"/>
</dbReference>
<dbReference type="InterPro" id="IPR056463">
    <property type="entry name" value="DUF7373_C"/>
</dbReference>
<dbReference type="InterPro" id="IPR055797">
    <property type="entry name" value="DUF7373"/>
</dbReference>
<feature type="domain" description="DUF7373" evidence="2">
    <location>
        <begin position="56"/>
        <end position="250"/>
    </location>
</feature>
<dbReference type="AlphaFoldDB" id="A0A378WN69"/>
<reference evidence="4 5" key="1">
    <citation type="submission" date="2018-06" db="EMBL/GenBank/DDBJ databases">
        <authorList>
            <consortium name="Pathogen Informatics"/>
            <person name="Doyle S."/>
        </authorList>
    </citation>
    <scope>NUCLEOTIDE SEQUENCE [LARGE SCALE GENOMIC DNA]</scope>
    <source>
        <strain evidence="4 5">NCTC13184</strain>
    </source>
</reference>
<evidence type="ECO:0000259" key="2">
    <source>
        <dbReference type="Pfam" id="PF24088"/>
    </source>
</evidence>
<accession>A0A378WN69</accession>
<dbReference type="EMBL" id="UGRU01000001">
    <property type="protein sequence ID" value="SUA41864.1"/>
    <property type="molecule type" value="Genomic_DNA"/>
</dbReference>
<name>A0A378WN69_9NOCA</name>
<feature type="signal peptide" evidence="1">
    <location>
        <begin position="1"/>
        <end position="19"/>
    </location>
</feature>
<dbReference type="Pfam" id="PF24092">
    <property type="entry name" value="DUF7373_C"/>
    <property type="match status" value="1"/>
</dbReference>
<organism evidence="4 5">
    <name type="scientific">Nocardia africana</name>
    <dbReference type="NCBI Taxonomy" id="134964"/>
    <lineage>
        <taxon>Bacteria</taxon>
        <taxon>Bacillati</taxon>
        <taxon>Actinomycetota</taxon>
        <taxon>Actinomycetes</taxon>
        <taxon>Mycobacteriales</taxon>
        <taxon>Nocardiaceae</taxon>
        <taxon>Nocardia</taxon>
    </lineage>
</organism>
<dbReference type="OrthoDB" id="4535232at2"/>
<feature type="domain" description="DUF7373" evidence="3">
    <location>
        <begin position="257"/>
        <end position="422"/>
    </location>
</feature>
<dbReference type="RefSeq" id="WP_062961735.1">
    <property type="nucleotide sequence ID" value="NZ_JAJFOE010000001.1"/>
</dbReference>
<gene>
    <name evidence="4" type="ORF">NCTC13184_01210</name>
</gene>
<evidence type="ECO:0000259" key="3">
    <source>
        <dbReference type="Pfam" id="PF24092"/>
    </source>
</evidence>
<protein>
    <submittedName>
        <fullName evidence="4">Uncharacterized protein</fullName>
    </submittedName>
</protein>
<dbReference type="Pfam" id="PF24088">
    <property type="entry name" value="DUF7373"/>
    <property type="match status" value="1"/>
</dbReference>
<proteinExistence type="predicted"/>
<dbReference type="Proteomes" id="UP000255082">
    <property type="component" value="Unassembled WGS sequence"/>
</dbReference>
<evidence type="ECO:0000313" key="4">
    <source>
        <dbReference type="EMBL" id="SUA41864.1"/>
    </source>
</evidence>
<evidence type="ECO:0000313" key="5">
    <source>
        <dbReference type="Proteomes" id="UP000255082"/>
    </source>
</evidence>
<evidence type="ECO:0000256" key="1">
    <source>
        <dbReference type="SAM" id="SignalP"/>
    </source>
</evidence>
<feature type="chain" id="PRO_5038424427" evidence="1">
    <location>
        <begin position="20"/>
        <end position="425"/>
    </location>
</feature>